<dbReference type="GO" id="GO:0006261">
    <property type="term" value="P:DNA-templated DNA replication"/>
    <property type="evidence" value="ECO:0007669"/>
    <property type="project" value="TreeGrafter"/>
</dbReference>
<evidence type="ECO:0000256" key="3">
    <source>
        <dbReference type="SAM" id="MobiDB-lite"/>
    </source>
</evidence>
<evidence type="ECO:0000313" key="5">
    <source>
        <dbReference type="Proteomes" id="UP000030689"/>
    </source>
</evidence>
<organism evidence="4 5">
    <name type="scientific">Eutrema salsugineum</name>
    <name type="common">Saltwater cress</name>
    <name type="synonym">Sisymbrium salsugineum</name>
    <dbReference type="NCBI Taxonomy" id="72664"/>
    <lineage>
        <taxon>Eukaryota</taxon>
        <taxon>Viridiplantae</taxon>
        <taxon>Streptophyta</taxon>
        <taxon>Embryophyta</taxon>
        <taxon>Tracheophyta</taxon>
        <taxon>Spermatophyta</taxon>
        <taxon>Magnoliopsida</taxon>
        <taxon>eudicotyledons</taxon>
        <taxon>Gunneridae</taxon>
        <taxon>Pentapetalae</taxon>
        <taxon>rosids</taxon>
        <taxon>malvids</taxon>
        <taxon>Brassicales</taxon>
        <taxon>Brassicaceae</taxon>
        <taxon>Eutremeae</taxon>
        <taxon>Eutrema</taxon>
    </lineage>
</organism>
<protein>
    <recommendedName>
        <fullName evidence="6">Mini-chromosome maintenance complex-binding protein</fullName>
    </recommendedName>
</protein>
<keyword evidence="2" id="KW-0539">Nucleus</keyword>
<feature type="region of interest" description="Disordered" evidence="3">
    <location>
        <begin position="157"/>
        <end position="201"/>
    </location>
</feature>
<dbReference type="EMBL" id="KI517385">
    <property type="protein sequence ID" value="ESQ52772.1"/>
    <property type="molecule type" value="Genomic_DNA"/>
</dbReference>
<dbReference type="PANTHER" id="PTHR13489">
    <property type="entry name" value="MINI-CHROMOSOME MAINTENANCE COMPLEX-BINDING PROTEIN"/>
    <property type="match status" value="1"/>
</dbReference>
<dbReference type="Gramene" id="ESQ52772">
    <property type="protein sequence ID" value="ESQ52772"/>
    <property type="gene ID" value="EUTSA_v10016414mg"/>
</dbReference>
<evidence type="ECO:0008006" key="6">
    <source>
        <dbReference type="Google" id="ProtNLM"/>
    </source>
</evidence>
<sequence length="593" mass="66076">MGGPAYDCLTNPLGAVRFSFVNALSSGYDPSSSVGKDWGVVDLFRHYFSDESAISQVPILDSSSIKWIQPKTLVRFRGMIQDMLGNEFYAGAYKDGSTWKTNKYSDVSESPEGSSSEMQVWERRLLYCVPVPGQNQWTECSSEELKNRFLNLDGQNREKRVRGDEEMTDSMDLNNAEAGLNGSPFKRMKAGEATSSASESQVLGTNGVPLCSAIPPATSTDSLPCLVKIYDSPESELKLNDVVEFVGVLTFDPNAMMDVDDENSDDLSEAESVQMPSGKVPRLHCLVHRKLETQHFLHGSSLLTEPKSPQIFREIRESLMKYLTGLLGNDHIAAQFLLLHLLSKVHGRVDNVAVGKLSLNLIHLNKESMSIFGTKLSYALKSLLPFTQSIPLTIEYLNTASLGPKKDYSINRLVPGVLQIADGTHLILDETELQPGTLNSVGVENAKLLKNLLECQKVEYDFQYYKMEMATDVQMLIFSEGKSNIMPADLVLPFQPSQLNSLEVITPETAEAWRCYLATCKSLSHSIGQDLQQVVENDLVAARQTDRSLGSQDLSRLLTMARMMSVSYGETTLSLEHWQMVLELERLRKERLK</sequence>
<name>V4MC63_EUTSA</name>
<dbReference type="KEGG" id="eus:EUTSA_v10016414mg"/>
<dbReference type="OMA" id="EEHTEMI"/>
<reference evidence="4 5" key="1">
    <citation type="journal article" date="2013" name="Front. Plant Sci.">
        <title>The Reference Genome of the Halophytic Plant Eutrema salsugineum.</title>
        <authorList>
            <person name="Yang R."/>
            <person name="Jarvis D.E."/>
            <person name="Chen H."/>
            <person name="Beilstein M.A."/>
            <person name="Grimwood J."/>
            <person name="Jenkins J."/>
            <person name="Shu S."/>
            <person name="Prochnik S."/>
            <person name="Xin M."/>
            <person name="Ma C."/>
            <person name="Schmutz J."/>
            <person name="Wing R.A."/>
            <person name="Mitchell-Olds T."/>
            <person name="Schumaker K.S."/>
            <person name="Wang X."/>
        </authorList>
    </citation>
    <scope>NUCLEOTIDE SEQUENCE [LARGE SCALE GENOMIC DNA]</scope>
</reference>
<gene>
    <name evidence="4" type="ORF">EUTSA_v10016414mg</name>
</gene>
<dbReference type="Proteomes" id="UP000030689">
    <property type="component" value="Unassembled WGS sequence"/>
</dbReference>
<dbReference type="GO" id="GO:0005634">
    <property type="term" value="C:nucleus"/>
    <property type="evidence" value="ECO:0007669"/>
    <property type="project" value="UniProtKB-SubCell"/>
</dbReference>
<proteinExistence type="predicted"/>
<dbReference type="OrthoDB" id="329666at2759"/>
<dbReference type="GO" id="GO:0003682">
    <property type="term" value="F:chromatin binding"/>
    <property type="evidence" value="ECO:0007669"/>
    <property type="project" value="TreeGrafter"/>
</dbReference>
<dbReference type="GO" id="GO:0007062">
    <property type="term" value="P:sister chromatid cohesion"/>
    <property type="evidence" value="ECO:0007669"/>
    <property type="project" value="EnsemblPlants"/>
</dbReference>
<comment type="subcellular location">
    <subcellularLocation>
        <location evidence="1">Nucleus</location>
    </subcellularLocation>
</comment>
<dbReference type="InterPro" id="IPR019140">
    <property type="entry name" value="MCM_complex-bd"/>
</dbReference>
<accession>V4MC63</accession>
<dbReference type="STRING" id="72664.V4MC63"/>
<evidence type="ECO:0000256" key="1">
    <source>
        <dbReference type="ARBA" id="ARBA00004123"/>
    </source>
</evidence>
<dbReference type="GO" id="GO:0006301">
    <property type="term" value="P:DNA damage tolerance"/>
    <property type="evidence" value="ECO:0007669"/>
    <property type="project" value="EnsemblPlants"/>
</dbReference>
<dbReference type="Pfam" id="PF09739">
    <property type="entry name" value="MCM_bind"/>
    <property type="match status" value="1"/>
</dbReference>
<dbReference type="AlphaFoldDB" id="V4MC63"/>
<evidence type="ECO:0000256" key="2">
    <source>
        <dbReference type="ARBA" id="ARBA00023242"/>
    </source>
</evidence>
<dbReference type="PANTHER" id="PTHR13489:SF0">
    <property type="entry name" value="MINI-CHROMOSOME MAINTENANCE COMPLEX-BINDING PROTEIN"/>
    <property type="match status" value="1"/>
</dbReference>
<keyword evidence="5" id="KW-1185">Reference proteome</keyword>
<dbReference type="eggNOG" id="KOG2545">
    <property type="taxonomic scope" value="Eukaryota"/>
</dbReference>
<evidence type="ECO:0000313" key="4">
    <source>
        <dbReference type="EMBL" id="ESQ52772.1"/>
    </source>
</evidence>